<name>A0A382NNN7_9ZZZZ</name>
<evidence type="ECO:0000256" key="16">
    <source>
        <dbReference type="ARBA" id="ARBA00022989"/>
    </source>
</evidence>
<keyword evidence="20" id="KW-1208">Phospholipid metabolism</keyword>
<dbReference type="PANTHER" id="PTHR34299">
    <property type="entry name" value="DIACYLGLYCEROL KINASE"/>
    <property type="match status" value="1"/>
</dbReference>
<keyword evidence="9" id="KW-0808">Transferase</keyword>
<evidence type="ECO:0000256" key="18">
    <source>
        <dbReference type="ARBA" id="ARBA00023136"/>
    </source>
</evidence>
<evidence type="ECO:0000256" key="2">
    <source>
        <dbReference type="ARBA" id="ARBA00004429"/>
    </source>
</evidence>
<evidence type="ECO:0000256" key="12">
    <source>
        <dbReference type="ARBA" id="ARBA00022741"/>
    </source>
</evidence>
<dbReference type="CDD" id="cd14264">
    <property type="entry name" value="DAGK_IM"/>
    <property type="match status" value="1"/>
</dbReference>
<evidence type="ECO:0000313" key="23">
    <source>
        <dbReference type="EMBL" id="SVC61332.1"/>
    </source>
</evidence>
<evidence type="ECO:0000256" key="13">
    <source>
        <dbReference type="ARBA" id="ARBA00022777"/>
    </source>
</evidence>
<keyword evidence="17" id="KW-0443">Lipid metabolism</keyword>
<dbReference type="PROSITE" id="PS01069">
    <property type="entry name" value="DAGK_PROKAR"/>
    <property type="match status" value="1"/>
</dbReference>
<evidence type="ECO:0000256" key="17">
    <source>
        <dbReference type="ARBA" id="ARBA00023098"/>
    </source>
</evidence>
<keyword evidence="14" id="KW-0067">ATP-binding</keyword>
<comment type="similarity">
    <text evidence="3">Belongs to the bacterial diacylglycerol kinase family.</text>
</comment>
<dbReference type="GO" id="GO:0005524">
    <property type="term" value="F:ATP binding"/>
    <property type="evidence" value="ECO:0007669"/>
    <property type="project" value="UniProtKB-KW"/>
</dbReference>
<dbReference type="EMBL" id="UINC01100912">
    <property type="protein sequence ID" value="SVC61332.1"/>
    <property type="molecule type" value="Genomic_DNA"/>
</dbReference>
<sequence length="120" mass="13385">MDNKTKPTGIKKLFYACIYSAKGLKACYQSEFAFRLEVWLAVVLIPIGYLLGESEVERVLLIVPIFIVLIVEMLNSAIEAVVDRISMEHHELSGFAKDVASAAVLLSLIIFLVTWSIILL</sequence>
<keyword evidence="8" id="KW-0997">Cell inner membrane</keyword>
<proteinExistence type="inferred from homology"/>
<keyword evidence="12" id="KW-0547">Nucleotide-binding</keyword>
<dbReference type="GO" id="GO:0005886">
    <property type="term" value="C:plasma membrane"/>
    <property type="evidence" value="ECO:0007669"/>
    <property type="project" value="UniProtKB-SubCell"/>
</dbReference>
<evidence type="ECO:0000256" key="14">
    <source>
        <dbReference type="ARBA" id="ARBA00022840"/>
    </source>
</evidence>
<dbReference type="GO" id="GO:0006654">
    <property type="term" value="P:phosphatidic acid biosynthetic process"/>
    <property type="evidence" value="ECO:0007669"/>
    <property type="project" value="InterPro"/>
</dbReference>
<dbReference type="InterPro" id="IPR033718">
    <property type="entry name" value="DAGK_prok"/>
</dbReference>
<dbReference type="InterPro" id="IPR000829">
    <property type="entry name" value="DAGK"/>
</dbReference>
<feature type="transmembrane region" description="Helical" evidence="22">
    <location>
        <begin position="58"/>
        <end position="78"/>
    </location>
</feature>
<keyword evidence="11" id="KW-0479">Metal-binding</keyword>
<feature type="transmembrane region" description="Helical" evidence="22">
    <location>
        <begin position="32"/>
        <end position="52"/>
    </location>
</feature>
<keyword evidence="16 22" id="KW-1133">Transmembrane helix</keyword>
<accession>A0A382NNN7</accession>
<reference evidence="23" key="1">
    <citation type="submission" date="2018-05" db="EMBL/GenBank/DDBJ databases">
        <authorList>
            <person name="Lanie J.A."/>
            <person name="Ng W.-L."/>
            <person name="Kazmierczak K.M."/>
            <person name="Andrzejewski T.M."/>
            <person name="Davidsen T.M."/>
            <person name="Wayne K.J."/>
            <person name="Tettelin H."/>
            <person name="Glass J.I."/>
            <person name="Rusch D."/>
            <person name="Podicherti R."/>
            <person name="Tsui H.-C.T."/>
            <person name="Winkler M.E."/>
        </authorList>
    </citation>
    <scope>NUCLEOTIDE SEQUENCE</scope>
</reference>
<evidence type="ECO:0000256" key="6">
    <source>
        <dbReference type="ARBA" id="ARBA00022475"/>
    </source>
</evidence>
<protein>
    <recommendedName>
        <fullName evidence="5">Diacylglycerol kinase</fullName>
        <ecNumber evidence="4">2.7.1.107</ecNumber>
    </recommendedName>
    <alternativeName>
        <fullName evidence="21">Diglyceride kinase</fullName>
    </alternativeName>
</protein>
<keyword evidence="18 22" id="KW-0472">Membrane</keyword>
<keyword evidence="6" id="KW-1003">Cell membrane</keyword>
<evidence type="ECO:0000256" key="11">
    <source>
        <dbReference type="ARBA" id="ARBA00022723"/>
    </source>
</evidence>
<evidence type="ECO:0000256" key="10">
    <source>
        <dbReference type="ARBA" id="ARBA00022692"/>
    </source>
</evidence>
<organism evidence="23">
    <name type="scientific">marine metagenome</name>
    <dbReference type="NCBI Taxonomy" id="408172"/>
    <lineage>
        <taxon>unclassified sequences</taxon>
        <taxon>metagenomes</taxon>
        <taxon>ecological metagenomes</taxon>
    </lineage>
</organism>
<evidence type="ECO:0000256" key="8">
    <source>
        <dbReference type="ARBA" id="ARBA00022519"/>
    </source>
</evidence>
<evidence type="ECO:0000256" key="1">
    <source>
        <dbReference type="ARBA" id="ARBA00001946"/>
    </source>
</evidence>
<keyword evidence="19" id="KW-0594">Phospholipid biosynthesis</keyword>
<evidence type="ECO:0000256" key="3">
    <source>
        <dbReference type="ARBA" id="ARBA00005967"/>
    </source>
</evidence>
<dbReference type="AlphaFoldDB" id="A0A382NNN7"/>
<comment type="cofactor">
    <cofactor evidence="1">
        <name>Mg(2+)</name>
        <dbReference type="ChEBI" id="CHEBI:18420"/>
    </cofactor>
</comment>
<evidence type="ECO:0000256" key="19">
    <source>
        <dbReference type="ARBA" id="ARBA00023209"/>
    </source>
</evidence>
<evidence type="ECO:0000256" key="21">
    <source>
        <dbReference type="ARBA" id="ARBA00031546"/>
    </source>
</evidence>
<keyword evidence="7" id="KW-0444">Lipid biosynthesis</keyword>
<evidence type="ECO:0000256" key="7">
    <source>
        <dbReference type="ARBA" id="ARBA00022516"/>
    </source>
</evidence>
<evidence type="ECO:0000256" key="15">
    <source>
        <dbReference type="ARBA" id="ARBA00022842"/>
    </source>
</evidence>
<evidence type="ECO:0000256" key="20">
    <source>
        <dbReference type="ARBA" id="ARBA00023264"/>
    </source>
</evidence>
<dbReference type="Pfam" id="PF01219">
    <property type="entry name" value="DAGK_prokar"/>
    <property type="match status" value="1"/>
</dbReference>
<keyword evidence="15" id="KW-0460">Magnesium</keyword>
<dbReference type="Gene3D" id="1.10.287.3610">
    <property type="match status" value="1"/>
</dbReference>
<evidence type="ECO:0000256" key="5">
    <source>
        <dbReference type="ARBA" id="ARBA00017575"/>
    </source>
</evidence>
<dbReference type="InterPro" id="IPR036945">
    <property type="entry name" value="DAGK_sf"/>
</dbReference>
<evidence type="ECO:0000256" key="4">
    <source>
        <dbReference type="ARBA" id="ARBA00012133"/>
    </source>
</evidence>
<dbReference type="GO" id="GO:0046872">
    <property type="term" value="F:metal ion binding"/>
    <property type="evidence" value="ECO:0007669"/>
    <property type="project" value="UniProtKB-KW"/>
</dbReference>
<evidence type="ECO:0000256" key="9">
    <source>
        <dbReference type="ARBA" id="ARBA00022679"/>
    </source>
</evidence>
<dbReference type="GO" id="GO:0004143">
    <property type="term" value="F:ATP-dependent diacylglycerol kinase activity"/>
    <property type="evidence" value="ECO:0007669"/>
    <property type="project" value="UniProtKB-EC"/>
</dbReference>
<feature type="transmembrane region" description="Helical" evidence="22">
    <location>
        <begin position="99"/>
        <end position="118"/>
    </location>
</feature>
<gene>
    <name evidence="23" type="ORF">METZ01_LOCUS314186</name>
</gene>
<keyword evidence="10 22" id="KW-0812">Transmembrane</keyword>
<dbReference type="EC" id="2.7.1.107" evidence="4"/>
<evidence type="ECO:0000256" key="22">
    <source>
        <dbReference type="SAM" id="Phobius"/>
    </source>
</evidence>
<comment type="subcellular location">
    <subcellularLocation>
        <location evidence="2">Cell inner membrane</location>
        <topology evidence="2">Multi-pass membrane protein</topology>
    </subcellularLocation>
</comment>
<keyword evidence="13" id="KW-0418">Kinase</keyword>
<dbReference type="PANTHER" id="PTHR34299:SF1">
    <property type="entry name" value="DIACYLGLYCEROL KINASE"/>
    <property type="match status" value="1"/>
</dbReference>